<dbReference type="RefSeq" id="WP_157677168.1">
    <property type="nucleotide sequence ID" value="NZ_LT629688.1"/>
</dbReference>
<dbReference type="AlphaFoldDB" id="A0A1G7BVY1"/>
<accession>A0A1G7BVY1</accession>
<feature type="domain" description="ANTAR" evidence="1">
    <location>
        <begin position="163"/>
        <end position="224"/>
    </location>
</feature>
<evidence type="ECO:0000259" key="1">
    <source>
        <dbReference type="PROSITE" id="PS50921"/>
    </source>
</evidence>
<dbReference type="STRING" id="675864.SAMN04489747_3085"/>
<name>A0A1G7BVY1_9ACTN</name>
<dbReference type="PROSITE" id="PS50921">
    <property type="entry name" value="ANTAR"/>
    <property type="match status" value="1"/>
</dbReference>
<sequence>MTEHPLQLSGRQVLAMVARAVAEDSPEPLALRLCRLTTVTAGADGGALSLATGTTEHHPLGATDETADRLDDLQEVLRAGPGPRAFLTGVSSTLSTRHPPAEWAEAASVITDTVGPCYIDAVPMRSRGRSTGAFTCYRREPRAPATAPESLQLLVDAVGAVLVSPESLQTLAASDTWAQRSRLHQATGMVLAQLGLSADDAYALLRAHSFAADQTMDDTATQVLERALDFTRIDPDPEGDAR</sequence>
<dbReference type="SMART" id="SM01012">
    <property type="entry name" value="ANTAR"/>
    <property type="match status" value="1"/>
</dbReference>
<keyword evidence="3" id="KW-1185">Reference proteome</keyword>
<dbReference type="SUPFAM" id="SSF55781">
    <property type="entry name" value="GAF domain-like"/>
    <property type="match status" value="1"/>
</dbReference>
<evidence type="ECO:0000313" key="3">
    <source>
        <dbReference type="Proteomes" id="UP000198546"/>
    </source>
</evidence>
<gene>
    <name evidence="2" type="ORF">SAMN04489747_3085</name>
</gene>
<reference evidence="2 3" key="1">
    <citation type="submission" date="2016-10" db="EMBL/GenBank/DDBJ databases">
        <authorList>
            <person name="de Groot N.N."/>
        </authorList>
    </citation>
    <scope>NUCLEOTIDE SEQUENCE [LARGE SCALE GENOMIC DNA]</scope>
    <source>
        <strain evidence="2 3">MON 2.2</strain>
    </source>
</reference>
<dbReference type="Gene3D" id="1.10.10.10">
    <property type="entry name" value="Winged helix-like DNA-binding domain superfamily/Winged helix DNA-binding domain"/>
    <property type="match status" value="1"/>
</dbReference>
<protein>
    <submittedName>
        <fullName evidence="2">ANTAR domain-containing protein</fullName>
    </submittedName>
</protein>
<dbReference type="EMBL" id="LT629688">
    <property type="protein sequence ID" value="SDE31197.1"/>
    <property type="molecule type" value="Genomic_DNA"/>
</dbReference>
<dbReference type="OrthoDB" id="7466251at2"/>
<organism evidence="2 3">
    <name type="scientific">Auraticoccus monumenti</name>
    <dbReference type="NCBI Taxonomy" id="675864"/>
    <lineage>
        <taxon>Bacteria</taxon>
        <taxon>Bacillati</taxon>
        <taxon>Actinomycetota</taxon>
        <taxon>Actinomycetes</taxon>
        <taxon>Propionibacteriales</taxon>
        <taxon>Propionibacteriaceae</taxon>
        <taxon>Auraticoccus</taxon>
    </lineage>
</organism>
<dbReference type="Pfam" id="PF03861">
    <property type="entry name" value="ANTAR"/>
    <property type="match status" value="1"/>
</dbReference>
<dbReference type="InterPro" id="IPR036388">
    <property type="entry name" value="WH-like_DNA-bd_sf"/>
</dbReference>
<dbReference type="GO" id="GO:0003723">
    <property type="term" value="F:RNA binding"/>
    <property type="evidence" value="ECO:0007669"/>
    <property type="project" value="InterPro"/>
</dbReference>
<proteinExistence type="predicted"/>
<dbReference type="InterPro" id="IPR005561">
    <property type="entry name" value="ANTAR"/>
</dbReference>
<dbReference type="Proteomes" id="UP000198546">
    <property type="component" value="Chromosome i"/>
</dbReference>
<evidence type="ECO:0000313" key="2">
    <source>
        <dbReference type="EMBL" id="SDE31197.1"/>
    </source>
</evidence>